<dbReference type="CDD" id="cd02440">
    <property type="entry name" value="AdoMet_MTases"/>
    <property type="match status" value="1"/>
</dbReference>
<gene>
    <name evidence="12" type="ORF">B4U79_16419</name>
    <name evidence="11" type="ORF">B4U79_16599</name>
    <name evidence="10" type="ORF">B4U79_16603</name>
</gene>
<dbReference type="CDD" id="cd00090">
    <property type="entry name" value="HTH_ARSR"/>
    <property type="match status" value="1"/>
</dbReference>
<reference evidence="12" key="2">
    <citation type="submission" date="2018-11" db="EMBL/GenBank/DDBJ databases">
        <title>Trombidioid mite genomics.</title>
        <authorList>
            <person name="Dong X."/>
        </authorList>
    </citation>
    <scope>NUCLEOTIDE SEQUENCE</scope>
    <source>
        <strain evidence="12">UoL-WK</strain>
    </source>
</reference>
<evidence type="ECO:0000313" key="12">
    <source>
        <dbReference type="EMBL" id="RWS04379.1"/>
    </source>
</evidence>
<dbReference type="InterPro" id="IPR001077">
    <property type="entry name" value="COMT_C"/>
</dbReference>
<proteinExistence type="predicted"/>
<dbReference type="OrthoDB" id="1606438at2759"/>
<evidence type="ECO:0000313" key="13">
    <source>
        <dbReference type="Proteomes" id="UP000285301"/>
    </source>
</evidence>
<evidence type="ECO:0000256" key="5">
    <source>
        <dbReference type="ARBA" id="ARBA00039116"/>
    </source>
</evidence>
<dbReference type="PANTHER" id="PTHR43712:SF2">
    <property type="entry name" value="O-METHYLTRANSFERASE CICE"/>
    <property type="match status" value="1"/>
</dbReference>
<feature type="domain" description="O-methyltransferase dimerisation" evidence="9">
    <location>
        <begin position="8"/>
        <end position="77"/>
    </location>
</feature>
<dbReference type="InterPro" id="IPR036390">
    <property type="entry name" value="WH_DNA-bd_sf"/>
</dbReference>
<dbReference type="STRING" id="1965070.A0A3S3NR15"/>
<evidence type="ECO:0000313" key="11">
    <source>
        <dbReference type="EMBL" id="RWS02576.1"/>
    </source>
</evidence>
<dbReference type="GO" id="GO:0017096">
    <property type="term" value="F:acetylserotonin O-methyltransferase activity"/>
    <property type="evidence" value="ECO:0007669"/>
    <property type="project" value="UniProtKB-EC"/>
</dbReference>
<dbReference type="GO" id="GO:0046983">
    <property type="term" value="F:protein dimerization activity"/>
    <property type="evidence" value="ECO:0007669"/>
    <property type="project" value="InterPro"/>
</dbReference>
<dbReference type="SUPFAM" id="SSF53335">
    <property type="entry name" value="S-adenosyl-L-methionine-dependent methyltransferases"/>
    <property type="match status" value="1"/>
</dbReference>
<comment type="function">
    <text evidence="4">Catalyzes the transfer of a methyl group onto N-acetylserotonin, producing melatonin (N-acetyl-5-methoxytryptamine).</text>
</comment>
<organism evidence="12 13">
    <name type="scientific">Dinothrombium tinctorium</name>
    <dbReference type="NCBI Taxonomy" id="1965070"/>
    <lineage>
        <taxon>Eukaryota</taxon>
        <taxon>Metazoa</taxon>
        <taxon>Ecdysozoa</taxon>
        <taxon>Arthropoda</taxon>
        <taxon>Chelicerata</taxon>
        <taxon>Arachnida</taxon>
        <taxon>Acari</taxon>
        <taxon>Acariformes</taxon>
        <taxon>Trombidiformes</taxon>
        <taxon>Prostigmata</taxon>
        <taxon>Anystina</taxon>
        <taxon>Parasitengona</taxon>
        <taxon>Trombidioidea</taxon>
        <taxon>Trombidiidae</taxon>
        <taxon>Dinothrombium</taxon>
    </lineage>
</organism>
<dbReference type="PIRSF" id="PIRSF005739">
    <property type="entry name" value="O-mtase"/>
    <property type="match status" value="1"/>
</dbReference>
<evidence type="ECO:0000259" key="9">
    <source>
        <dbReference type="Pfam" id="PF08100"/>
    </source>
</evidence>
<evidence type="ECO:0000256" key="4">
    <source>
        <dbReference type="ARBA" id="ARBA00037645"/>
    </source>
</evidence>
<evidence type="ECO:0000259" key="8">
    <source>
        <dbReference type="Pfam" id="PF00891"/>
    </source>
</evidence>
<dbReference type="Pfam" id="PF00891">
    <property type="entry name" value="Methyltransf_2"/>
    <property type="match status" value="1"/>
</dbReference>
<name>A0A3S3NR15_9ACAR</name>
<dbReference type="SUPFAM" id="SSF46785">
    <property type="entry name" value="Winged helix' DNA-binding domain"/>
    <property type="match status" value="1"/>
</dbReference>
<dbReference type="InterPro" id="IPR011991">
    <property type="entry name" value="ArsR-like_HTH"/>
</dbReference>
<dbReference type="EMBL" id="NCKU01007527">
    <property type="protein sequence ID" value="RWS02576.1"/>
    <property type="molecule type" value="Genomic_DNA"/>
</dbReference>
<reference evidence="12 13" key="1">
    <citation type="journal article" date="2018" name="Gigascience">
        <title>Genomes of trombidid mites reveal novel predicted allergens and laterally-transferred genes associated with secondary metabolism.</title>
        <authorList>
            <person name="Dong X."/>
            <person name="Chaisiri K."/>
            <person name="Xia D."/>
            <person name="Armstrong S.D."/>
            <person name="Fang Y."/>
            <person name="Donnelly M.J."/>
            <person name="Kadowaki T."/>
            <person name="McGarry J.W."/>
            <person name="Darby A.C."/>
            <person name="Makepeace B.L."/>
        </authorList>
    </citation>
    <scope>NUCLEOTIDE SEQUENCE [LARGE SCALE GENOMIC DNA]</scope>
    <source>
        <strain evidence="12">UoL-WK</strain>
    </source>
</reference>
<dbReference type="InterPro" id="IPR036388">
    <property type="entry name" value="WH-like_DNA-bd_sf"/>
</dbReference>
<evidence type="ECO:0000256" key="2">
    <source>
        <dbReference type="ARBA" id="ARBA00022679"/>
    </source>
</evidence>
<dbReference type="AlphaFoldDB" id="A0A3S3NR15"/>
<dbReference type="PROSITE" id="PS51683">
    <property type="entry name" value="SAM_OMT_II"/>
    <property type="match status" value="1"/>
</dbReference>
<evidence type="ECO:0000256" key="1">
    <source>
        <dbReference type="ARBA" id="ARBA00022603"/>
    </source>
</evidence>
<dbReference type="EC" id="2.1.1.4" evidence="5"/>
<dbReference type="Gene3D" id="1.10.10.10">
    <property type="entry name" value="Winged helix-like DNA-binding domain superfamily/Winged helix DNA-binding domain"/>
    <property type="match status" value="1"/>
</dbReference>
<sequence length="324" mass="36762">MIKFIIDLWRSNIIIAATKLDVFDYLAIRPMTAEELAEQTDTHAASLYRLLRALASLNYVEKIEKKRFQLTPKGQLLRNDVPYCVKHCILGCAADTYEIWEKLPKAVKTGKMVDDSLFGQDHYGHMKNHEEELENFAKANAELTLALCPIITEIYDFSRFKHIVDVAGGNGAFLSLILAKAQNAKGTLFEVGPMIELAKRNLAKTSVKDRCFFEKGNFLESVPAGGDCYIIKNALANHDDEALKVLENVRKQMKSGTIFLLCQAILPEINKPHIAWQTDLLFFMVVNGVERTEEDWLQLISKAGLKLNKITRIGYFYDIMEILL</sequence>
<feature type="domain" description="O-methyltransferase C-terminal" evidence="8">
    <location>
        <begin position="100"/>
        <end position="305"/>
    </location>
</feature>
<dbReference type="InterPro" id="IPR012967">
    <property type="entry name" value="COMT_dimerisation"/>
</dbReference>
<evidence type="ECO:0000256" key="7">
    <source>
        <dbReference type="ARBA" id="ARBA00043054"/>
    </source>
</evidence>
<dbReference type="InterPro" id="IPR029063">
    <property type="entry name" value="SAM-dependent_MTases_sf"/>
</dbReference>
<dbReference type="PANTHER" id="PTHR43712">
    <property type="entry name" value="PUTATIVE (AFU_ORTHOLOGUE AFUA_4G14580)-RELATED"/>
    <property type="match status" value="1"/>
</dbReference>
<dbReference type="Gene3D" id="3.40.50.150">
    <property type="entry name" value="Vaccinia Virus protein VP39"/>
    <property type="match status" value="1"/>
</dbReference>
<dbReference type="InterPro" id="IPR016461">
    <property type="entry name" value="COMT-like"/>
</dbReference>
<keyword evidence="3" id="KW-0949">S-adenosyl-L-methionine</keyword>
<keyword evidence="2 12" id="KW-0808">Transferase</keyword>
<dbReference type="EMBL" id="NCKU01007543">
    <property type="protein sequence ID" value="RWS02566.1"/>
    <property type="molecule type" value="Genomic_DNA"/>
</dbReference>
<keyword evidence="1 12" id="KW-0489">Methyltransferase</keyword>
<accession>A0A3S3NR15</accession>
<dbReference type="Pfam" id="PF08100">
    <property type="entry name" value="Dimerisation"/>
    <property type="match status" value="1"/>
</dbReference>
<comment type="caution">
    <text evidence="12">The sequence shown here is derived from an EMBL/GenBank/DDBJ whole genome shotgun (WGS) entry which is preliminary data.</text>
</comment>
<dbReference type="Proteomes" id="UP000285301">
    <property type="component" value="Unassembled WGS sequence"/>
</dbReference>
<evidence type="ECO:0000256" key="6">
    <source>
        <dbReference type="ARBA" id="ARBA00040730"/>
    </source>
</evidence>
<protein>
    <recommendedName>
        <fullName evidence="6">Acetylserotonin O-methyltransferase</fullName>
        <ecNumber evidence="5">2.1.1.4</ecNumber>
    </recommendedName>
    <alternativeName>
        <fullName evidence="7">Hydroxyindole O-methyltransferase</fullName>
    </alternativeName>
</protein>
<dbReference type="EMBL" id="NCKU01005596">
    <property type="protein sequence ID" value="RWS04379.1"/>
    <property type="molecule type" value="Genomic_DNA"/>
</dbReference>
<evidence type="ECO:0000256" key="3">
    <source>
        <dbReference type="ARBA" id="ARBA00022691"/>
    </source>
</evidence>
<evidence type="ECO:0000313" key="10">
    <source>
        <dbReference type="EMBL" id="RWS02566.1"/>
    </source>
</evidence>
<keyword evidence="13" id="KW-1185">Reference proteome</keyword>
<dbReference type="GO" id="GO:0032259">
    <property type="term" value="P:methylation"/>
    <property type="evidence" value="ECO:0007669"/>
    <property type="project" value="UniProtKB-KW"/>
</dbReference>